<keyword evidence="2" id="KW-1185">Reference proteome</keyword>
<reference evidence="1 2" key="1">
    <citation type="journal article" date="2022" name="Hortic Res">
        <title>A haplotype resolved chromosomal level avocado genome allows analysis of novel avocado genes.</title>
        <authorList>
            <person name="Nath O."/>
            <person name="Fletcher S.J."/>
            <person name="Hayward A."/>
            <person name="Shaw L.M."/>
            <person name="Masouleh A.K."/>
            <person name="Furtado A."/>
            <person name="Henry R.J."/>
            <person name="Mitter N."/>
        </authorList>
    </citation>
    <scope>NUCLEOTIDE SEQUENCE [LARGE SCALE GENOMIC DNA]</scope>
    <source>
        <strain evidence="2">cv. Hass</strain>
    </source>
</reference>
<dbReference type="EMBL" id="CM056813">
    <property type="protein sequence ID" value="KAJ8638880.1"/>
    <property type="molecule type" value="Genomic_DNA"/>
</dbReference>
<organism evidence="1 2">
    <name type="scientific">Persea americana</name>
    <name type="common">Avocado</name>
    <dbReference type="NCBI Taxonomy" id="3435"/>
    <lineage>
        <taxon>Eukaryota</taxon>
        <taxon>Viridiplantae</taxon>
        <taxon>Streptophyta</taxon>
        <taxon>Embryophyta</taxon>
        <taxon>Tracheophyta</taxon>
        <taxon>Spermatophyta</taxon>
        <taxon>Magnoliopsida</taxon>
        <taxon>Magnoliidae</taxon>
        <taxon>Laurales</taxon>
        <taxon>Lauraceae</taxon>
        <taxon>Persea</taxon>
    </lineage>
</organism>
<comment type="caution">
    <text evidence="1">The sequence shown here is derived from an EMBL/GenBank/DDBJ whole genome shotgun (WGS) entry which is preliminary data.</text>
</comment>
<evidence type="ECO:0000313" key="2">
    <source>
        <dbReference type="Proteomes" id="UP001234297"/>
    </source>
</evidence>
<accession>A0ACC2LZR0</accession>
<proteinExistence type="predicted"/>
<evidence type="ECO:0000313" key="1">
    <source>
        <dbReference type="EMBL" id="KAJ8638880.1"/>
    </source>
</evidence>
<name>A0ACC2LZR0_PERAE</name>
<sequence>MMDTNYSCTKDKLHWTFLIIQERNLTDRLSTNSSLSVRLSWFEQLRPSLCLTTQDCTDYLCKSLFFVGEIGRNDYNYAFLQGLSMAQVQAFVPRVVEAIAGATSRLIEQGALNLLVPGNLPIGCSTLYLTLFYTPNREEYDPRNGCLKALNGISKYHYSLLKAALKKQRQKYPHAKIIYADYYGAALKFFHSPEHFGELHLPLVCPL</sequence>
<protein>
    <submittedName>
        <fullName evidence="1">Uncharacterized protein</fullName>
    </submittedName>
</protein>
<gene>
    <name evidence="1" type="ORF">MRB53_015574</name>
</gene>
<dbReference type="Proteomes" id="UP001234297">
    <property type="component" value="Chromosome 5"/>
</dbReference>